<sequence length="129" mass="14354">PLDMLLVFVYSRCFCSTSVSVVLFNCAHIILISSFTVACCFCDDTCPARFLSAFRIPTHCTTQFPRFLWLNAELLSSCVCRIRASNIPPVGPMSCGNGRDSEPYCKRSLLFDNLCSISDILLKNILSPL</sequence>
<dbReference type="AlphaFoldDB" id="A0A915BRS1"/>
<organism evidence="1 2">
    <name type="scientific">Parascaris univalens</name>
    <name type="common">Nematode worm</name>
    <dbReference type="NCBI Taxonomy" id="6257"/>
    <lineage>
        <taxon>Eukaryota</taxon>
        <taxon>Metazoa</taxon>
        <taxon>Ecdysozoa</taxon>
        <taxon>Nematoda</taxon>
        <taxon>Chromadorea</taxon>
        <taxon>Rhabditida</taxon>
        <taxon>Spirurina</taxon>
        <taxon>Ascaridomorpha</taxon>
        <taxon>Ascaridoidea</taxon>
        <taxon>Ascarididae</taxon>
        <taxon>Parascaris</taxon>
    </lineage>
</organism>
<reference evidence="2" key="1">
    <citation type="submission" date="2022-11" db="UniProtKB">
        <authorList>
            <consortium name="WormBaseParasite"/>
        </authorList>
    </citation>
    <scope>IDENTIFICATION</scope>
</reference>
<keyword evidence="1" id="KW-1185">Reference proteome</keyword>
<protein>
    <submittedName>
        <fullName evidence="2">Secreted protein</fullName>
    </submittedName>
</protein>
<dbReference type="Proteomes" id="UP000887569">
    <property type="component" value="Unplaced"/>
</dbReference>
<name>A0A915BRS1_PARUN</name>
<dbReference type="WBParaSite" id="PgR055_g022_t01">
    <property type="protein sequence ID" value="PgR055_g022_t01"/>
    <property type="gene ID" value="PgR055_g022"/>
</dbReference>
<evidence type="ECO:0000313" key="2">
    <source>
        <dbReference type="WBParaSite" id="PgR055_g022_t01"/>
    </source>
</evidence>
<accession>A0A915BRS1</accession>
<evidence type="ECO:0000313" key="1">
    <source>
        <dbReference type="Proteomes" id="UP000887569"/>
    </source>
</evidence>
<proteinExistence type="predicted"/>